<organism evidence="2 3">
    <name type="scientific">Ammonifex thiophilus</name>
    <dbReference type="NCBI Taxonomy" id="444093"/>
    <lineage>
        <taxon>Bacteria</taxon>
        <taxon>Bacillati</taxon>
        <taxon>Bacillota</taxon>
        <taxon>Clostridia</taxon>
        <taxon>Thermoanaerobacterales</taxon>
        <taxon>Thermoanaerobacteraceae</taxon>
        <taxon>Ammonifex</taxon>
    </lineage>
</organism>
<dbReference type="AlphaFoldDB" id="A0A3D8P4R7"/>
<name>A0A3D8P4R7_9THEO</name>
<keyword evidence="3" id="KW-1185">Reference proteome</keyword>
<feature type="compositionally biased region" description="Basic and acidic residues" evidence="1">
    <location>
        <begin position="37"/>
        <end position="50"/>
    </location>
</feature>
<dbReference type="EMBL" id="QSLN01000006">
    <property type="protein sequence ID" value="RDV83267.1"/>
    <property type="molecule type" value="Genomic_DNA"/>
</dbReference>
<feature type="region of interest" description="Disordered" evidence="1">
    <location>
        <begin position="31"/>
        <end position="52"/>
    </location>
</feature>
<gene>
    <name evidence="2" type="ORF">DXX99_06035</name>
</gene>
<sequence>MVLFRKISSLRKNARGLKPLRFKEKQQAIATSCNTFPDDKGTEGRGRGSDLKNIYDLAGKKFSGSNNSRK</sequence>
<accession>A0A3D8P4R7</accession>
<comment type="caution">
    <text evidence="2">The sequence shown here is derived from an EMBL/GenBank/DDBJ whole genome shotgun (WGS) entry which is preliminary data.</text>
</comment>
<evidence type="ECO:0000313" key="3">
    <source>
        <dbReference type="Proteomes" id="UP000256329"/>
    </source>
</evidence>
<proteinExistence type="predicted"/>
<protein>
    <submittedName>
        <fullName evidence="2">Uncharacterized protein</fullName>
    </submittedName>
</protein>
<dbReference type="Proteomes" id="UP000256329">
    <property type="component" value="Unassembled WGS sequence"/>
</dbReference>
<reference evidence="2 3" key="1">
    <citation type="submission" date="2018-08" db="EMBL/GenBank/DDBJ databases">
        <title>Form III RuBisCO-mediated autotrophy in Thermodesulfobium bacteria.</title>
        <authorList>
            <person name="Toshchakov S.V."/>
            <person name="Kublanov I.V."/>
            <person name="Frolov E."/>
            <person name="Bonch-Osmolovskaya E.A."/>
            <person name="Tourova T.P."/>
            <person name="Chernych N.A."/>
            <person name="Lebedinsky A.V."/>
        </authorList>
    </citation>
    <scope>NUCLEOTIDE SEQUENCE [LARGE SCALE GENOMIC DNA]</scope>
    <source>
        <strain evidence="2 3">SR</strain>
    </source>
</reference>
<evidence type="ECO:0000313" key="2">
    <source>
        <dbReference type="EMBL" id="RDV83267.1"/>
    </source>
</evidence>
<evidence type="ECO:0000256" key="1">
    <source>
        <dbReference type="SAM" id="MobiDB-lite"/>
    </source>
</evidence>